<comment type="caution">
    <text evidence="1">The sequence shown here is derived from an EMBL/GenBank/DDBJ whole genome shotgun (WGS) entry which is preliminary data.</text>
</comment>
<keyword evidence="2" id="KW-1185">Reference proteome</keyword>
<dbReference type="AlphaFoldDB" id="A0A2P6PKS9"/>
<organism evidence="1 2">
    <name type="scientific">Rosa chinensis</name>
    <name type="common">China rose</name>
    <dbReference type="NCBI Taxonomy" id="74649"/>
    <lineage>
        <taxon>Eukaryota</taxon>
        <taxon>Viridiplantae</taxon>
        <taxon>Streptophyta</taxon>
        <taxon>Embryophyta</taxon>
        <taxon>Tracheophyta</taxon>
        <taxon>Spermatophyta</taxon>
        <taxon>Magnoliopsida</taxon>
        <taxon>eudicotyledons</taxon>
        <taxon>Gunneridae</taxon>
        <taxon>Pentapetalae</taxon>
        <taxon>rosids</taxon>
        <taxon>fabids</taxon>
        <taxon>Rosales</taxon>
        <taxon>Rosaceae</taxon>
        <taxon>Rosoideae</taxon>
        <taxon>Rosoideae incertae sedis</taxon>
        <taxon>Rosa</taxon>
    </lineage>
</organism>
<gene>
    <name evidence="1" type="ORF">RchiOBHm_Chr6g0251391</name>
</gene>
<evidence type="ECO:0000313" key="2">
    <source>
        <dbReference type="Proteomes" id="UP000238479"/>
    </source>
</evidence>
<evidence type="ECO:0000313" key="1">
    <source>
        <dbReference type="EMBL" id="PRQ22538.1"/>
    </source>
</evidence>
<name>A0A2P6PKS9_ROSCH</name>
<proteinExistence type="predicted"/>
<reference evidence="1 2" key="1">
    <citation type="journal article" date="2018" name="Nat. Genet.">
        <title>The Rosa genome provides new insights in the design of modern roses.</title>
        <authorList>
            <person name="Bendahmane M."/>
        </authorList>
    </citation>
    <scope>NUCLEOTIDE SEQUENCE [LARGE SCALE GENOMIC DNA]</scope>
    <source>
        <strain evidence="2">cv. Old Blush</strain>
    </source>
</reference>
<dbReference type="Gramene" id="PRQ22538">
    <property type="protein sequence ID" value="PRQ22538"/>
    <property type="gene ID" value="RchiOBHm_Chr6g0251391"/>
</dbReference>
<accession>A0A2P6PKS9</accession>
<dbReference type="Proteomes" id="UP000238479">
    <property type="component" value="Chromosome 6"/>
</dbReference>
<protein>
    <submittedName>
        <fullName evidence="1">Uncharacterized protein</fullName>
    </submittedName>
</protein>
<sequence length="64" mass="7064">MSCVVSLCSISYDSFCNTPKKIQIKFRGFFIIEFAVLGASTKLGEVVEAVEVVRTILFSKSNVI</sequence>
<dbReference type="EMBL" id="PDCK01000044">
    <property type="protein sequence ID" value="PRQ22538.1"/>
    <property type="molecule type" value="Genomic_DNA"/>
</dbReference>